<keyword evidence="5" id="KW-1185">Reference proteome</keyword>
<evidence type="ECO:0000259" key="3">
    <source>
        <dbReference type="Pfam" id="PF04909"/>
    </source>
</evidence>
<dbReference type="InterPro" id="IPR032466">
    <property type="entry name" value="Metal_Hydrolase"/>
</dbReference>
<comment type="caution">
    <text evidence="4">The sequence shown here is derived from an EMBL/GenBank/DDBJ whole genome shotgun (WGS) entry which is preliminary data.</text>
</comment>
<dbReference type="Pfam" id="PF04909">
    <property type="entry name" value="Amidohydro_2"/>
    <property type="match status" value="1"/>
</dbReference>
<evidence type="ECO:0000256" key="2">
    <source>
        <dbReference type="SAM" id="SignalP"/>
    </source>
</evidence>
<gene>
    <name evidence="4" type="ORF">K7G82_19120</name>
</gene>
<protein>
    <submittedName>
        <fullName evidence="4">Amidohydrolase</fullName>
    </submittedName>
</protein>
<evidence type="ECO:0000313" key="5">
    <source>
        <dbReference type="Proteomes" id="UP000706039"/>
    </source>
</evidence>
<feature type="chain" id="PRO_5046544909" evidence="2">
    <location>
        <begin position="23"/>
        <end position="348"/>
    </location>
</feature>
<dbReference type="Proteomes" id="UP000706039">
    <property type="component" value="Unassembled WGS sequence"/>
</dbReference>
<dbReference type="RefSeq" id="WP_222991535.1">
    <property type="nucleotide sequence ID" value="NZ_JAINVV010000009.1"/>
</dbReference>
<evidence type="ECO:0000256" key="1">
    <source>
        <dbReference type="ARBA" id="ARBA00023239"/>
    </source>
</evidence>
<organism evidence="4 5">
    <name type="scientific">Sphingomonas colocasiae</name>
    <dbReference type="NCBI Taxonomy" id="1848973"/>
    <lineage>
        <taxon>Bacteria</taxon>
        <taxon>Pseudomonadati</taxon>
        <taxon>Pseudomonadota</taxon>
        <taxon>Alphaproteobacteria</taxon>
        <taxon>Sphingomonadales</taxon>
        <taxon>Sphingomonadaceae</taxon>
        <taxon>Sphingomonas</taxon>
    </lineage>
</organism>
<sequence>MKTAGVALAAMALSLAAGEAIGAAGQQPPPAADHHLHIQGPEVTAELRKAAARSPERFERLDRQMLETRTLEDALRTLDQAHIRQGVLLSEAYMFASRFSTLPPAEATRLTRIENAATVAAARASGGRLLAFIGINPLSDFAMDELRHWACEPGVTGIKVQLGNSGFDPRSPDQVETLARVFAFARDNRLAIVAHVRSDADYPASDVDTFIEKILPFAGDSPVQIAHGGGSGRLDSAAVAAIARYTDAIRHRKPGTKNLVFDVALIVVDEEADPALISAYSAQMREIGIKRFVFGSDWPTLYTPARYDRLLQSRLQLTHREWMRLFNNRAPYFRRGARHRHAACANPA</sequence>
<dbReference type="InterPro" id="IPR006680">
    <property type="entry name" value="Amidohydro-rel"/>
</dbReference>
<dbReference type="InterPro" id="IPR032465">
    <property type="entry name" value="ACMSD"/>
</dbReference>
<keyword evidence="2" id="KW-0732">Signal</keyword>
<proteinExistence type="predicted"/>
<dbReference type="PANTHER" id="PTHR21240">
    <property type="entry name" value="2-AMINO-3-CARBOXYLMUCONATE-6-SEMIALDEHYDE DECARBOXYLASE"/>
    <property type="match status" value="1"/>
</dbReference>
<accession>A0ABS7PSV1</accession>
<keyword evidence="1" id="KW-0456">Lyase</keyword>
<reference evidence="4 5" key="1">
    <citation type="submission" date="2021-08" db="EMBL/GenBank/DDBJ databases">
        <authorList>
            <person name="Tuo L."/>
        </authorList>
    </citation>
    <scope>NUCLEOTIDE SEQUENCE [LARGE SCALE GENOMIC DNA]</scope>
    <source>
        <strain evidence="4 5">JCM 31229</strain>
    </source>
</reference>
<dbReference type="EMBL" id="JAINVV010000009">
    <property type="protein sequence ID" value="MBY8824424.1"/>
    <property type="molecule type" value="Genomic_DNA"/>
</dbReference>
<feature type="domain" description="Amidohydrolase-related" evidence="3">
    <location>
        <begin position="80"/>
        <end position="315"/>
    </location>
</feature>
<dbReference type="SUPFAM" id="SSF51556">
    <property type="entry name" value="Metallo-dependent hydrolases"/>
    <property type="match status" value="1"/>
</dbReference>
<dbReference type="Gene3D" id="3.20.20.140">
    <property type="entry name" value="Metal-dependent hydrolases"/>
    <property type="match status" value="1"/>
</dbReference>
<feature type="signal peptide" evidence="2">
    <location>
        <begin position="1"/>
        <end position="22"/>
    </location>
</feature>
<evidence type="ECO:0000313" key="4">
    <source>
        <dbReference type="EMBL" id="MBY8824424.1"/>
    </source>
</evidence>
<name>A0ABS7PSV1_9SPHN</name>